<name>G7VWG5_PAETH</name>
<organism evidence="1 2">
    <name type="scientific">Paenibacillus terrae (strain HPL-003)</name>
    <dbReference type="NCBI Taxonomy" id="985665"/>
    <lineage>
        <taxon>Bacteria</taxon>
        <taxon>Bacillati</taxon>
        <taxon>Bacillota</taxon>
        <taxon>Bacilli</taxon>
        <taxon>Bacillales</taxon>
        <taxon>Paenibacillaceae</taxon>
        <taxon>Paenibacillus</taxon>
    </lineage>
</organism>
<dbReference type="Proteomes" id="UP000005876">
    <property type="component" value="Chromosome"/>
</dbReference>
<reference evidence="1 2" key="3">
    <citation type="journal article" date="2012" name="J. Bacteriol.">
        <title>Genome Sequence of Paenibacillus terrae HPL-003, a Xylanase-Producing Bacterium Isolated from Soil Found in Forest Residue.</title>
        <authorList>
            <person name="Shin S.H."/>
            <person name="Kim S."/>
            <person name="Kim J.Y."/>
            <person name="Song H.Y."/>
            <person name="Cho S.J."/>
            <person name="Kim D.R."/>
            <person name="Lee K.I."/>
            <person name="Lim H.K."/>
            <person name="Park N.J."/>
            <person name="Hwang I.T."/>
            <person name="Yang K.S."/>
        </authorList>
    </citation>
    <scope>NUCLEOTIDE SEQUENCE [LARGE SCALE GENOMIC DNA]</scope>
    <source>
        <strain evidence="1 2">HPL-003</strain>
    </source>
</reference>
<dbReference type="HOGENOM" id="CLU_2634795_0_0_9"/>
<sequence>MGTGKEAIQSMDDLPWINVEWLNKLGLSMPTTTKELKQVLIAFKTKDPNGNGQADEIFAGAEQSGATGMVANQTGGL</sequence>
<dbReference type="SUPFAM" id="SSF53850">
    <property type="entry name" value="Periplasmic binding protein-like II"/>
    <property type="match status" value="1"/>
</dbReference>
<proteinExistence type="predicted"/>
<protein>
    <submittedName>
        <fullName evidence="1">Sugar ABC transporter periplasmic protein</fullName>
    </submittedName>
</protein>
<reference key="2">
    <citation type="submission" date="2011-11" db="EMBL/GenBank/DDBJ databases">
        <authorList>
            <person name="Shin S.H."/>
            <person name="Kim S."/>
            <person name="Kim J.Y."/>
        </authorList>
    </citation>
    <scope>NUCLEOTIDE SEQUENCE</scope>
    <source>
        <strain>HPL-003</strain>
    </source>
</reference>
<dbReference type="STRING" id="985665.HPL003_13065"/>
<dbReference type="KEGG" id="pta:HPL003_13065"/>
<accession>G7VWG5</accession>
<evidence type="ECO:0000313" key="2">
    <source>
        <dbReference type="Proteomes" id="UP000005876"/>
    </source>
</evidence>
<dbReference type="EMBL" id="CP003107">
    <property type="protein sequence ID" value="AET59366.1"/>
    <property type="molecule type" value="Genomic_DNA"/>
</dbReference>
<dbReference type="eggNOG" id="COG1653">
    <property type="taxonomic scope" value="Bacteria"/>
</dbReference>
<dbReference type="AlphaFoldDB" id="G7VWG5"/>
<gene>
    <name evidence="1" type="ordered locus">HPL003_13065</name>
</gene>
<dbReference type="Gene3D" id="3.40.190.10">
    <property type="entry name" value="Periplasmic binding protein-like II"/>
    <property type="match status" value="1"/>
</dbReference>
<evidence type="ECO:0000313" key="1">
    <source>
        <dbReference type="EMBL" id="AET59366.1"/>
    </source>
</evidence>
<reference evidence="2" key="1">
    <citation type="submission" date="2011-11" db="EMBL/GenBank/DDBJ databases">
        <title>Complete sequence of Paenibacillus terrae HPL-003.</title>
        <authorList>
            <person name="Shin S.H."/>
            <person name="Kim S."/>
            <person name="Kim J.Y."/>
        </authorList>
    </citation>
    <scope>NUCLEOTIDE SEQUENCE [LARGE SCALE GENOMIC DNA]</scope>
    <source>
        <strain evidence="2">HPL-003</strain>
    </source>
</reference>